<protein>
    <submittedName>
        <fullName evidence="1">Uncharacterized protein</fullName>
    </submittedName>
</protein>
<dbReference type="Proteomes" id="UP001249851">
    <property type="component" value="Unassembled WGS sequence"/>
</dbReference>
<dbReference type="EMBL" id="JARQWQ010000051">
    <property type="protein sequence ID" value="KAK2557129.1"/>
    <property type="molecule type" value="Genomic_DNA"/>
</dbReference>
<accession>A0AAD9Q9B4</accession>
<reference evidence="1" key="2">
    <citation type="journal article" date="2023" name="Science">
        <title>Genomic signatures of disease resistance in endangered staghorn corals.</title>
        <authorList>
            <person name="Vollmer S.V."/>
            <person name="Selwyn J.D."/>
            <person name="Despard B.A."/>
            <person name="Roesel C.L."/>
        </authorList>
    </citation>
    <scope>NUCLEOTIDE SEQUENCE</scope>
    <source>
        <strain evidence="1">K2</strain>
    </source>
</reference>
<organism evidence="1 2">
    <name type="scientific">Acropora cervicornis</name>
    <name type="common">Staghorn coral</name>
    <dbReference type="NCBI Taxonomy" id="6130"/>
    <lineage>
        <taxon>Eukaryota</taxon>
        <taxon>Metazoa</taxon>
        <taxon>Cnidaria</taxon>
        <taxon>Anthozoa</taxon>
        <taxon>Hexacorallia</taxon>
        <taxon>Scleractinia</taxon>
        <taxon>Astrocoeniina</taxon>
        <taxon>Acroporidae</taxon>
        <taxon>Acropora</taxon>
    </lineage>
</organism>
<name>A0AAD9Q9B4_ACRCE</name>
<proteinExistence type="predicted"/>
<reference evidence="1" key="1">
    <citation type="journal article" date="2023" name="G3 (Bethesda)">
        <title>Whole genome assembly and annotation of the endangered Caribbean coral Acropora cervicornis.</title>
        <authorList>
            <person name="Selwyn J.D."/>
            <person name="Vollmer S.V."/>
        </authorList>
    </citation>
    <scope>NUCLEOTIDE SEQUENCE</scope>
    <source>
        <strain evidence="1">K2</strain>
    </source>
</reference>
<sequence length="225" mass="26014">ALVVGRYIRCSENTLNRSGNDIIKDCNGILYRLMIDSGVPKFPATACDVKQKVIRCFEKSGGSGYLLDQDHFFLLQSSIVDRTLMCPDLKYDKLQEIIQESTSIQALYSEYQTVGWFSTSRSEDCAFMIHQNCEKKTFDQMVVNHYPWPKITKWRKCYGDVMTRKPCSAPILQNYSSLQENFGERLRTHEYNLGLFGIFMSDRHQQTVGANPIQGYNIRKEVFQN</sequence>
<evidence type="ECO:0000313" key="2">
    <source>
        <dbReference type="Proteomes" id="UP001249851"/>
    </source>
</evidence>
<gene>
    <name evidence="1" type="ORF">P5673_020604</name>
</gene>
<feature type="non-terminal residue" evidence="1">
    <location>
        <position position="225"/>
    </location>
</feature>
<keyword evidence="2" id="KW-1185">Reference proteome</keyword>
<evidence type="ECO:0000313" key="1">
    <source>
        <dbReference type="EMBL" id="KAK2557129.1"/>
    </source>
</evidence>
<comment type="caution">
    <text evidence="1">The sequence shown here is derived from an EMBL/GenBank/DDBJ whole genome shotgun (WGS) entry which is preliminary data.</text>
</comment>
<dbReference type="AlphaFoldDB" id="A0AAD9Q9B4"/>